<dbReference type="InterPro" id="IPR046516">
    <property type="entry name" value="DUF6694"/>
</dbReference>
<dbReference type="EMBL" id="LJPM01000146">
    <property type="protein sequence ID" value="KPW23618.1"/>
    <property type="molecule type" value="Genomic_DNA"/>
</dbReference>
<dbReference type="PROSITE" id="PS51257">
    <property type="entry name" value="PROKAR_LIPOPROTEIN"/>
    <property type="match status" value="1"/>
</dbReference>
<gene>
    <name evidence="1" type="ORF">ALO91_03582</name>
</gene>
<evidence type="ECO:0000313" key="2">
    <source>
        <dbReference type="Proteomes" id="UP000050297"/>
    </source>
</evidence>
<keyword evidence="1" id="KW-0449">Lipoprotein</keyword>
<dbReference type="AlphaFoldDB" id="A0A0P9I6A5"/>
<protein>
    <submittedName>
        <fullName evidence="1">Putative lipoprotein</fullName>
    </submittedName>
</protein>
<dbReference type="PATRIC" id="fig|199198.5.peg.5134"/>
<name>A0A0P9I6A5_PSESX</name>
<evidence type="ECO:0000313" key="1">
    <source>
        <dbReference type="EMBL" id="KPW23618.1"/>
    </source>
</evidence>
<dbReference type="Proteomes" id="UP000050297">
    <property type="component" value="Unassembled WGS sequence"/>
</dbReference>
<dbReference type="Pfam" id="PF20404">
    <property type="entry name" value="DUF6694"/>
    <property type="match status" value="1"/>
</dbReference>
<accession>A0A0P9I6A5</accession>
<proteinExistence type="predicted"/>
<organism evidence="1 2">
    <name type="scientific">Pseudomonas syringae pv. aceris</name>
    <dbReference type="NCBI Taxonomy" id="199198"/>
    <lineage>
        <taxon>Bacteria</taxon>
        <taxon>Pseudomonadati</taxon>
        <taxon>Pseudomonadota</taxon>
        <taxon>Gammaproteobacteria</taxon>
        <taxon>Pseudomonadales</taxon>
        <taxon>Pseudomonadaceae</taxon>
        <taxon>Pseudomonas</taxon>
        <taxon>Pseudomonas syringae</taxon>
    </lineage>
</organism>
<comment type="caution">
    <text evidence="1">The sequence shown here is derived from an EMBL/GenBank/DDBJ whole genome shotgun (WGS) entry which is preliminary data.</text>
</comment>
<sequence length="268" mass="29848">MRRTAIMFISALALSGCGQPKLDGSSDEALQKSITKVSESLSGEKKEQFKSDVQLVALSQLDLGRMLKGETNATTARMNMLSVLDGKTADEVAAEARRITEEREARERTQAVAEINDLTEKNKKSEAAKSQLAKFTVVKSRFYLQEEKYSYKPKPYIELTVRNDTDKAISRAYFKGTIASPGRSVPWYVDDFNYEISGGLEPGETADWVLAPNMFSDWAKVRATDDAVFTVEVTRLDGADKKALYDATGLTEREQKRLQELKTKYAGG</sequence>
<reference evidence="1 2" key="1">
    <citation type="submission" date="2015-09" db="EMBL/GenBank/DDBJ databases">
        <title>Genome announcement of multiple Pseudomonas syringae strains.</title>
        <authorList>
            <person name="Thakur S."/>
            <person name="Wang P.W."/>
            <person name="Gong Y."/>
            <person name="Weir B.S."/>
            <person name="Guttman D.S."/>
        </authorList>
    </citation>
    <scope>NUCLEOTIDE SEQUENCE [LARGE SCALE GENOMIC DNA]</scope>
    <source>
        <strain evidence="1 2">ICMP2802</strain>
    </source>
</reference>